<dbReference type="Pfam" id="PF01638">
    <property type="entry name" value="HxlR"/>
    <property type="match status" value="1"/>
</dbReference>
<evidence type="ECO:0000259" key="4">
    <source>
        <dbReference type="PROSITE" id="PS51118"/>
    </source>
</evidence>
<dbReference type="Proteomes" id="UP001432128">
    <property type="component" value="Chromosome"/>
</dbReference>
<evidence type="ECO:0000313" key="5">
    <source>
        <dbReference type="EMBL" id="WUM18252.1"/>
    </source>
</evidence>
<name>A0AAU4JWY5_9NOCA</name>
<dbReference type="InterPro" id="IPR036390">
    <property type="entry name" value="WH_DNA-bd_sf"/>
</dbReference>
<evidence type="ECO:0000313" key="6">
    <source>
        <dbReference type="Proteomes" id="UP001432128"/>
    </source>
</evidence>
<evidence type="ECO:0000256" key="2">
    <source>
        <dbReference type="ARBA" id="ARBA00023125"/>
    </source>
</evidence>
<keyword evidence="3" id="KW-0804">Transcription</keyword>
<gene>
    <name evidence="5" type="ORF">OG579_10800</name>
</gene>
<keyword evidence="2" id="KW-0238">DNA-binding</keyword>
<dbReference type="InterPro" id="IPR036388">
    <property type="entry name" value="WH-like_DNA-bd_sf"/>
</dbReference>
<dbReference type="GO" id="GO:0003677">
    <property type="term" value="F:DNA binding"/>
    <property type="evidence" value="ECO:0007669"/>
    <property type="project" value="UniProtKB-KW"/>
</dbReference>
<feature type="domain" description="HTH hxlR-type" evidence="4">
    <location>
        <begin position="1"/>
        <end position="96"/>
    </location>
</feature>
<sequence>MSDALAVIGERHSLPLLRELAYGYHRFSELVSLTGAPRTLLAGRLRKLEESGVVVRTRYSDHPPRFDYHLTPAGEDLVPVMLMLKEWGERHVGDDAPKAVFRHSCGAELHPETVCAACRRTVAPGDFEVVGGTHPPVLRP</sequence>
<evidence type="ECO:0000256" key="1">
    <source>
        <dbReference type="ARBA" id="ARBA00023015"/>
    </source>
</evidence>
<dbReference type="PANTHER" id="PTHR33204">
    <property type="entry name" value="TRANSCRIPTIONAL REGULATOR, MARR FAMILY"/>
    <property type="match status" value="1"/>
</dbReference>
<dbReference type="PROSITE" id="PS51118">
    <property type="entry name" value="HTH_HXLR"/>
    <property type="match status" value="1"/>
</dbReference>
<dbReference type="SUPFAM" id="SSF46785">
    <property type="entry name" value="Winged helix' DNA-binding domain"/>
    <property type="match status" value="1"/>
</dbReference>
<dbReference type="EMBL" id="CP108021">
    <property type="protein sequence ID" value="WUM18252.1"/>
    <property type="molecule type" value="Genomic_DNA"/>
</dbReference>
<reference evidence="5 6" key="1">
    <citation type="submission" date="2022-10" db="EMBL/GenBank/DDBJ databases">
        <title>The complete genomes of actinobacterial strains from the NBC collection.</title>
        <authorList>
            <person name="Joergensen T.S."/>
            <person name="Alvarez Arevalo M."/>
            <person name="Sterndorff E.B."/>
            <person name="Faurdal D."/>
            <person name="Vuksanovic O."/>
            <person name="Mourched A.-S."/>
            <person name="Charusanti P."/>
            <person name="Shaw S."/>
            <person name="Blin K."/>
            <person name="Weber T."/>
        </authorList>
    </citation>
    <scope>NUCLEOTIDE SEQUENCE [LARGE SCALE GENOMIC DNA]</scope>
    <source>
        <strain evidence="5 6">NBC_00319</strain>
    </source>
</reference>
<dbReference type="KEGG" id="whr:OG579_10800"/>
<proteinExistence type="predicted"/>
<accession>A0AAU4JWY5</accession>
<organism evidence="5 6">
    <name type="scientific">Williamsia herbipolensis</name>
    <dbReference type="NCBI Taxonomy" id="1603258"/>
    <lineage>
        <taxon>Bacteria</taxon>
        <taxon>Bacillati</taxon>
        <taxon>Actinomycetota</taxon>
        <taxon>Actinomycetes</taxon>
        <taxon>Mycobacteriales</taxon>
        <taxon>Nocardiaceae</taxon>
        <taxon>Williamsia</taxon>
    </lineage>
</organism>
<evidence type="ECO:0000256" key="3">
    <source>
        <dbReference type="ARBA" id="ARBA00023163"/>
    </source>
</evidence>
<dbReference type="AlphaFoldDB" id="A0AAU4JWY5"/>
<keyword evidence="1" id="KW-0805">Transcription regulation</keyword>
<dbReference type="PANTHER" id="PTHR33204:SF18">
    <property type="entry name" value="TRANSCRIPTIONAL REGULATORY PROTEIN"/>
    <property type="match status" value="1"/>
</dbReference>
<dbReference type="RefSeq" id="WP_328855936.1">
    <property type="nucleotide sequence ID" value="NZ_CP108021.1"/>
</dbReference>
<protein>
    <submittedName>
        <fullName evidence="5">Helix-turn-helix transcriptional regulator</fullName>
    </submittedName>
</protein>
<dbReference type="InterPro" id="IPR002577">
    <property type="entry name" value="HTH_HxlR"/>
</dbReference>
<keyword evidence="6" id="KW-1185">Reference proteome</keyword>
<dbReference type="Gene3D" id="1.10.10.10">
    <property type="entry name" value="Winged helix-like DNA-binding domain superfamily/Winged helix DNA-binding domain"/>
    <property type="match status" value="1"/>
</dbReference>